<dbReference type="InterPro" id="IPR001227">
    <property type="entry name" value="Ac_transferase_dom_sf"/>
</dbReference>
<evidence type="ECO:0000313" key="3">
    <source>
        <dbReference type="Proteomes" id="UP001143981"/>
    </source>
</evidence>
<dbReference type="EMBL" id="JANBOI010000289">
    <property type="protein sequence ID" value="KAJ1731800.1"/>
    <property type="molecule type" value="Genomic_DNA"/>
</dbReference>
<keyword evidence="3" id="KW-1185">Reference proteome</keyword>
<name>A0A9W7YEY6_9FUNG</name>
<proteinExistence type="predicted"/>
<dbReference type="OrthoDB" id="5417908at2759"/>
<dbReference type="AlphaFoldDB" id="A0A9W7YEY6"/>
<evidence type="ECO:0000313" key="2">
    <source>
        <dbReference type="EMBL" id="KAJ1731800.1"/>
    </source>
</evidence>
<protein>
    <submittedName>
        <fullName evidence="2">Uncharacterized protein</fullName>
    </submittedName>
</protein>
<comment type="caution">
    <text evidence="2">The sequence shown here is derived from an EMBL/GenBank/DDBJ whole genome shotgun (WGS) entry which is preliminary data.</text>
</comment>
<keyword evidence="1" id="KW-0808">Transferase</keyword>
<evidence type="ECO:0000256" key="1">
    <source>
        <dbReference type="ARBA" id="ARBA00022679"/>
    </source>
</evidence>
<accession>A0A9W7YEY6</accession>
<dbReference type="PANTHER" id="PTHR10982:SF21">
    <property type="entry name" value="FATTY ACID SYNTHASE SUBUNIT BETA"/>
    <property type="match status" value="1"/>
</dbReference>
<sequence>MEQAGKAVGLASGVVAGLRLPQEVVAAARSAFANYEQAARASSAERAEPPDTAPGPSALATAALFAEYVWSEGAAAVAAAIFEAFEETYCSGQNIHAQAHDAGIEGGQAEAVLRAYYAARDMYIRARGALAVPVPRQALFSTPQFRILAAFGGQGGMDNYIDEARTVFSIYRPLVVDFVLRMSDFLKREAAEPQFARHYPHGLDAMRWILSPEDTPAQEYMVTVPVCIPLVGLVQLMHVVVLYKSLVISPAELADRFQCKL</sequence>
<dbReference type="Gene3D" id="1.20.1050.120">
    <property type="match status" value="1"/>
</dbReference>
<dbReference type="Proteomes" id="UP001143981">
    <property type="component" value="Unassembled WGS sequence"/>
</dbReference>
<dbReference type="InterPro" id="IPR050830">
    <property type="entry name" value="Fungal_FAS"/>
</dbReference>
<dbReference type="PANTHER" id="PTHR10982">
    <property type="entry name" value="MALONYL COA-ACYL CARRIER PROTEIN TRANSACYLASE"/>
    <property type="match status" value="1"/>
</dbReference>
<dbReference type="GO" id="GO:0016740">
    <property type="term" value="F:transferase activity"/>
    <property type="evidence" value="ECO:0007669"/>
    <property type="project" value="UniProtKB-KW"/>
</dbReference>
<organism evidence="2 3">
    <name type="scientific">Coemansia biformis</name>
    <dbReference type="NCBI Taxonomy" id="1286918"/>
    <lineage>
        <taxon>Eukaryota</taxon>
        <taxon>Fungi</taxon>
        <taxon>Fungi incertae sedis</taxon>
        <taxon>Zoopagomycota</taxon>
        <taxon>Kickxellomycotina</taxon>
        <taxon>Kickxellomycetes</taxon>
        <taxon>Kickxellales</taxon>
        <taxon>Kickxellaceae</taxon>
        <taxon>Coemansia</taxon>
    </lineage>
</organism>
<dbReference type="Gene3D" id="3.40.366.10">
    <property type="entry name" value="Malonyl-Coenzyme A Acyl Carrier Protein, domain 2"/>
    <property type="match status" value="1"/>
</dbReference>
<gene>
    <name evidence="2" type="ORF">LPJ61_002351</name>
</gene>
<reference evidence="2" key="1">
    <citation type="submission" date="2022-07" db="EMBL/GenBank/DDBJ databases">
        <title>Phylogenomic reconstructions and comparative analyses of Kickxellomycotina fungi.</title>
        <authorList>
            <person name="Reynolds N.K."/>
            <person name="Stajich J.E."/>
            <person name="Barry K."/>
            <person name="Grigoriev I.V."/>
            <person name="Crous P."/>
            <person name="Smith M.E."/>
        </authorList>
    </citation>
    <scope>NUCLEOTIDE SEQUENCE</scope>
    <source>
        <strain evidence="2">BCRC 34381</strain>
    </source>
</reference>